<dbReference type="RefSeq" id="WP_040743422.1">
    <property type="nucleotide sequence ID" value="NZ_QJKF01000023.1"/>
</dbReference>
<dbReference type="InterPro" id="IPR037217">
    <property type="entry name" value="Trp/Indoleamine_2_3_dOase-like"/>
</dbReference>
<reference evidence="1 2" key="1">
    <citation type="submission" date="2018-05" db="EMBL/GenBank/DDBJ databases">
        <title>Genomic Encyclopedia of Type Strains, Phase IV (KMG-IV): sequencing the most valuable type-strain genomes for metagenomic binning, comparative biology and taxonomic classification.</title>
        <authorList>
            <person name="Goeker M."/>
        </authorList>
    </citation>
    <scope>NUCLEOTIDE SEQUENCE [LARGE SCALE GENOMIC DNA]</scope>
    <source>
        <strain evidence="1 2">DSM 44704</strain>
    </source>
</reference>
<dbReference type="Gene3D" id="1.20.58.480">
    <property type="match status" value="1"/>
</dbReference>
<dbReference type="SUPFAM" id="SSF140959">
    <property type="entry name" value="Indolic compounds 2,3-dioxygenase-like"/>
    <property type="match status" value="1"/>
</dbReference>
<organism evidence="1 2">
    <name type="scientific">Nocardia tenerifensis</name>
    <dbReference type="NCBI Taxonomy" id="228006"/>
    <lineage>
        <taxon>Bacteria</taxon>
        <taxon>Bacillati</taxon>
        <taxon>Actinomycetota</taxon>
        <taxon>Actinomycetes</taxon>
        <taxon>Mycobacteriales</taxon>
        <taxon>Nocardiaceae</taxon>
        <taxon>Nocardia</taxon>
    </lineage>
</organism>
<dbReference type="InterPro" id="IPR004981">
    <property type="entry name" value="Trp_2_3_dOase"/>
</dbReference>
<dbReference type="PANTHER" id="PTHR10138:SF0">
    <property type="entry name" value="TRYPTOPHAN 2,3-DIOXYGENASE"/>
    <property type="match status" value="1"/>
</dbReference>
<dbReference type="GO" id="GO:0019442">
    <property type="term" value="P:L-tryptophan catabolic process to acetyl-CoA"/>
    <property type="evidence" value="ECO:0007669"/>
    <property type="project" value="TreeGrafter"/>
</dbReference>
<dbReference type="GO" id="GO:0020037">
    <property type="term" value="F:heme binding"/>
    <property type="evidence" value="ECO:0007669"/>
    <property type="project" value="InterPro"/>
</dbReference>
<dbReference type="Proteomes" id="UP000247569">
    <property type="component" value="Unassembled WGS sequence"/>
</dbReference>
<accession>A0A318JT54</accession>
<dbReference type="GO" id="GO:0004833">
    <property type="term" value="F:L-tryptophan 2,3-dioxygenase activity"/>
    <property type="evidence" value="ECO:0007669"/>
    <property type="project" value="InterPro"/>
</dbReference>
<dbReference type="PANTHER" id="PTHR10138">
    <property type="entry name" value="TRYPTOPHAN 2,3-DIOXYGENASE"/>
    <property type="match status" value="1"/>
</dbReference>
<proteinExistence type="predicted"/>
<dbReference type="GO" id="GO:0046872">
    <property type="term" value="F:metal ion binding"/>
    <property type="evidence" value="ECO:0007669"/>
    <property type="project" value="InterPro"/>
</dbReference>
<evidence type="ECO:0000313" key="1">
    <source>
        <dbReference type="EMBL" id="PXX54763.1"/>
    </source>
</evidence>
<keyword evidence="1" id="KW-0560">Oxidoreductase</keyword>
<comment type="caution">
    <text evidence="1">The sequence shown here is derived from an EMBL/GenBank/DDBJ whole genome shotgun (WGS) entry which is preliminary data.</text>
</comment>
<gene>
    <name evidence="1" type="ORF">DFR70_12357</name>
</gene>
<dbReference type="Pfam" id="PF03301">
    <property type="entry name" value="Trp_dioxygenase"/>
    <property type="match status" value="2"/>
</dbReference>
<protein>
    <submittedName>
        <fullName evidence="1">Tryptophan 2,3-dioxygenase</fullName>
    </submittedName>
</protein>
<name>A0A318JT54_9NOCA</name>
<keyword evidence="1" id="KW-0223">Dioxygenase</keyword>
<dbReference type="AlphaFoldDB" id="A0A318JT54"/>
<dbReference type="GO" id="GO:0019441">
    <property type="term" value="P:L-tryptophan catabolic process to kynurenine"/>
    <property type="evidence" value="ECO:0007669"/>
    <property type="project" value="InterPro"/>
</dbReference>
<keyword evidence="2" id="KW-1185">Reference proteome</keyword>
<dbReference type="EMBL" id="QJKF01000023">
    <property type="protein sequence ID" value="PXX54763.1"/>
    <property type="molecule type" value="Genomic_DNA"/>
</dbReference>
<dbReference type="OrthoDB" id="9776847at2"/>
<sequence length="266" mass="30444">MTTAPEYVAPEYVTYAHMDRLHELARPRSDARGELNFILISHVKELLFRAVIDDLDTARGALERDDVPDACLALSRATRTQRVLVACWESMNGMSVDEFIAFRHVLNDASGTQSFAYRALEFVMGNRPPGQVEAAFRDGHAMLRAELARPSLYDEVLRHLARQGFSVPDECVERPPEQQHEANPLIEDVWLEIYRHPDRHHAAHRLAESLLEVAYQFSCWRATHLLVVERMLGGKSGTAGTDGAPWLRTINEHRFFPELWTFRTRL</sequence>
<evidence type="ECO:0000313" key="2">
    <source>
        <dbReference type="Proteomes" id="UP000247569"/>
    </source>
</evidence>